<protein>
    <recommendedName>
        <fullName evidence="1">F-box domain-containing protein</fullName>
    </recommendedName>
</protein>
<dbReference type="OrthoDB" id="2307489at2759"/>
<dbReference type="PANTHER" id="PTHR13318">
    <property type="entry name" value="PARTNER OF PAIRED, ISOFORM B-RELATED"/>
    <property type="match status" value="1"/>
</dbReference>
<dbReference type="EMBL" id="MCGE01000021">
    <property type="protein sequence ID" value="ORZ11443.1"/>
    <property type="molecule type" value="Genomic_DNA"/>
</dbReference>
<dbReference type="InterPro" id="IPR036047">
    <property type="entry name" value="F-box-like_dom_sf"/>
</dbReference>
<evidence type="ECO:0000259" key="1">
    <source>
        <dbReference type="Pfam" id="PF12937"/>
    </source>
</evidence>
<keyword evidence="3" id="KW-1185">Reference proteome</keyword>
<dbReference type="Gene3D" id="1.20.1280.50">
    <property type="match status" value="1"/>
</dbReference>
<dbReference type="InterPro" id="IPR001810">
    <property type="entry name" value="F-box_dom"/>
</dbReference>
<dbReference type="AlphaFoldDB" id="A0A1X2I829"/>
<dbReference type="STRING" id="90262.A0A1X2I829"/>
<reference evidence="2 3" key="1">
    <citation type="submission" date="2016-07" db="EMBL/GenBank/DDBJ databases">
        <title>Pervasive Adenine N6-methylation of Active Genes in Fungi.</title>
        <authorList>
            <consortium name="DOE Joint Genome Institute"/>
            <person name="Mondo S.J."/>
            <person name="Dannebaum R.O."/>
            <person name="Kuo R.C."/>
            <person name="Labutti K."/>
            <person name="Haridas S."/>
            <person name="Kuo A."/>
            <person name="Salamov A."/>
            <person name="Ahrendt S.R."/>
            <person name="Lipzen A."/>
            <person name="Sullivan W."/>
            <person name="Andreopoulos W.B."/>
            <person name="Clum A."/>
            <person name="Lindquist E."/>
            <person name="Daum C."/>
            <person name="Ramamoorthy G.K."/>
            <person name="Gryganskyi A."/>
            <person name="Culley D."/>
            <person name="Magnuson J.K."/>
            <person name="James T.Y."/>
            <person name="O'Malley M.A."/>
            <person name="Stajich J.E."/>
            <person name="Spatafora J.W."/>
            <person name="Visel A."/>
            <person name="Grigoriev I.V."/>
        </authorList>
    </citation>
    <scope>NUCLEOTIDE SEQUENCE [LARGE SCALE GENOMIC DNA]</scope>
    <source>
        <strain evidence="2 3">NRRL 1336</strain>
    </source>
</reference>
<dbReference type="SUPFAM" id="SSF81383">
    <property type="entry name" value="F-box domain"/>
    <property type="match status" value="1"/>
</dbReference>
<dbReference type="SMART" id="SM00367">
    <property type="entry name" value="LRR_CC"/>
    <property type="match status" value="2"/>
</dbReference>
<evidence type="ECO:0000313" key="3">
    <source>
        <dbReference type="Proteomes" id="UP000193560"/>
    </source>
</evidence>
<comment type="caution">
    <text evidence="2">The sequence shown here is derived from an EMBL/GenBank/DDBJ whole genome shotgun (WGS) entry which is preliminary data.</text>
</comment>
<dbReference type="InterPro" id="IPR006553">
    <property type="entry name" value="Leu-rich_rpt_Cys-con_subtyp"/>
</dbReference>
<dbReference type="Proteomes" id="UP000193560">
    <property type="component" value="Unassembled WGS sequence"/>
</dbReference>
<name>A0A1X2I829_9FUNG</name>
<dbReference type="GO" id="GO:0019005">
    <property type="term" value="C:SCF ubiquitin ligase complex"/>
    <property type="evidence" value="ECO:0007669"/>
    <property type="project" value="TreeGrafter"/>
</dbReference>
<dbReference type="SUPFAM" id="SSF52047">
    <property type="entry name" value="RNI-like"/>
    <property type="match status" value="1"/>
</dbReference>
<dbReference type="Gene3D" id="3.80.10.10">
    <property type="entry name" value="Ribonuclease Inhibitor"/>
    <property type="match status" value="2"/>
</dbReference>
<dbReference type="Pfam" id="PF12937">
    <property type="entry name" value="F-box-like"/>
    <property type="match status" value="1"/>
</dbReference>
<evidence type="ECO:0000313" key="2">
    <source>
        <dbReference type="EMBL" id="ORZ11443.1"/>
    </source>
</evidence>
<sequence length="376" mass="41514">MVQIAHLPTEIIARILHHVTSRRDLFTCALVNQWFYQTTTPILWRSLTFTSDEALVAFASTTLAHHPSLGHHVHHLQSGTYPNGITFDDIVRIKTNHALTDSAFQHLIHVCPHLTSVRLENCGITQASLAVLIHHTGPRLRCLVLKSCPHLCPDVYLPMLLPVTTNDAGGCPVLDTLEISAATTSWTNRALTALHQLSHLTRFAIDGAPSSFLRQLLLNDNVWAPRLTCLHIDNGYDLGDDDLLPFLKTHRLLQDIRLPAGQYTDATLDAMRLCLPALRRVDLSFTYAITRRGVRALVMGCPRLTFMDLFSCCGVEADQFPEAHGECLMNGGGGGGGASGFAAYDAELLHLDEQTMHRIRLSKHQDDIGLHGLAVV</sequence>
<accession>A0A1X2I829</accession>
<organism evidence="2 3">
    <name type="scientific">Absidia repens</name>
    <dbReference type="NCBI Taxonomy" id="90262"/>
    <lineage>
        <taxon>Eukaryota</taxon>
        <taxon>Fungi</taxon>
        <taxon>Fungi incertae sedis</taxon>
        <taxon>Mucoromycota</taxon>
        <taxon>Mucoromycotina</taxon>
        <taxon>Mucoromycetes</taxon>
        <taxon>Mucorales</taxon>
        <taxon>Cunninghamellaceae</taxon>
        <taxon>Absidia</taxon>
    </lineage>
</organism>
<feature type="domain" description="F-box" evidence="1">
    <location>
        <begin position="4"/>
        <end position="49"/>
    </location>
</feature>
<proteinExistence type="predicted"/>
<dbReference type="InterPro" id="IPR032675">
    <property type="entry name" value="LRR_dom_sf"/>
</dbReference>
<gene>
    <name evidence="2" type="ORF">BCR42DRAFT_493988</name>
</gene>
<dbReference type="GO" id="GO:0031146">
    <property type="term" value="P:SCF-dependent proteasomal ubiquitin-dependent protein catabolic process"/>
    <property type="evidence" value="ECO:0007669"/>
    <property type="project" value="TreeGrafter"/>
</dbReference>